<evidence type="ECO:0000313" key="2">
    <source>
        <dbReference type="Proteomes" id="UP000078046"/>
    </source>
</evidence>
<dbReference type="Gene3D" id="3.90.550.20">
    <property type="match status" value="1"/>
</dbReference>
<dbReference type="PANTHER" id="PTHR46830">
    <property type="entry name" value="TRANSFERASE, PUTATIVE-RELATED"/>
    <property type="match status" value="1"/>
</dbReference>
<dbReference type="Proteomes" id="UP000078046">
    <property type="component" value="Unassembled WGS sequence"/>
</dbReference>
<dbReference type="AlphaFoldDB" id="A0A177B4N7"/>
<reference evidence="1 2" key="1">
    <citation type="submission" date="2016-04" db="EMBL/GenBank/DDBJ databases">
        <title>The genome of Intoshia linei affirms orthonectids as highly simplified spiralians.</title>
        <authorList>
            <person name="Mikhailov K.V."/>
            <person name="Slusarev G.S."/>
            <person name="Nikitin M.A."/>
            <person name="Logacheva M.D."/>
            <person name="Penin A."/>
            <person name="Aleoshin V."/>
            <person name="Panchin Y.V."/>
        </authorList>
    </citation>
    <scope>NUCLEOTIDE SEQUENCE [LARGE SCALE GENOMIC DNA]</scope>
    <source>
        <strain evidence="1">Intl2013</strain>
        <tissue evidence="1">Whole animal</tissue>
    </source>
</reference>
<dbReference type="InterPro" id="IPR007577">
    <property type="entry name" value="GlycoTrfase_DXD_sugar-bd_CS"/>
</dbReference>
<dbReference type="OrthoDB" id="409543at2759"/>
<keyword evidence="2" id="KW-1185">Reference proteome</keyword>
<dbReference type="PANTHER" id="PTHR46830:SF1">
    <property type="entry name" value="ALPHA-1,4-N-ACETYLGLUCOSAMINYLTRANSFERASE"/>
    <property type="match status" value="1"/>
</dbReference>
<dbReference type="Pfam" id="PF04488">
    <property type="entry name" value="Gly_transf_sug"/>
    <property type="match status" value="1"/>
</dbReference>
<dbReference type="EMBL" id="LWCA01000313">
    <property type="protein sequence ID" value="OAF69245.1"/>
    <property type="molecule type" value="Genomic_DNA"/>
</dbReference>
<dbReference type="InterPro" id="IPR029044">
    <property type="entry name" value="Nucleotide-diphossugar_trans"/>
</dbReference>
<name>A0A177B4N7_9BILA</name>
<gene>
    <name evidence="1" type="ORF">A3Q56_03021</name>
</gene>
<accession>A0A177B4N7</accession>
<comment type="caution">
    <text evidence="1">The sequence shown here is derived from an EMBL/GenBank/DDBJ whole genome shotgun (WGS) entry which is preliminary data.</text>
</comment>
<dbReference type="SUPFAM" id="SSF53448">
    <property type="entry name" value="Nucleotide-diphospho-sugar transferases"/>
    <property type="match status" value="1"/>
</dbReference>
<evidence type="ECO:0000313" key="1">
    <source>
        <dbReference type="EMBL" id="OAF69245.1"/>
    </source>
</evidence>
<organism evidence="1 2">
    <name type="scientific">Intoshia linei</name>
    <dbReference type="NCBI Taxonomy" id="1819745"/>
    <lineage>
        <taxon>Eukaryota</taxon>
        <taxon>Metazoa</taxon>
        <taxon>Spiralia</taxon>
        <taxon>Lophotrochozoa</taxon>
        <taxon>Mesozoa</taxon>
        <taxon>Orthonectida</taxon>
        <taxon>Rhopaluridae</taxon>
        <taxon>Intoshia</taxon>
    </lineage>
</organism>
<proteinExistence type="predicted"/>
<sequence>MFADFTQYLLYNYNLGKYINYYADLKNTSQSSDRVAIYENKLYTYNVIWCGGVFTFLNYLCIKSLFVNGLATTVIFHYHLKPQMDKEMYYTWFNEIQSSYHNFVLEKFNVSIHYKLCTAFSDAKHWQLKKYTSNYGGFYLYPRIIISSNKINFENGSNLKLDENFLAYSDKFQKCVDSSNLNLVKQKLDTLICLHLNPDYEKKFFPKTLWNNENNLEKFLNNLMYKKNAMQNVPNIGHMVWFGGGELRFEMYLSAASFLFVQKIDSLFIHGDIEFEGFYWKKLKNTGKVYFILTNQTRWVHEQEIPSNYKALMSDIIRADILYTFGGIYIDFDAYFNKKIDINIVKNVMASYDWVNWSHPFPNIINLGVVVSKRFAPFWIHMKKSFKKIWLKSLGYNGLNVPYKILEHEPNLIEINPHLSVICYYRKCHPTWIKNYQDESINHLNIQDFNWKTDTHVYHITYPTPDVFLSEKVLFESHNDHLFVMLGRKIFKLTVYD</sequence>
<protein>
    <submittedName>
        <fullName evidence="1">Uncharacterized protein</fullName>
    </submittedName>
</protein>